<dbReference type="EMBL" id="JAYMGO010000023">
    <property type="protein sequence ID" value="KAL1250427.1"/>
    <property type="molecule type" value="Genomic_DNA"/>
</dbReference>
<dbReference type="Proteomes" id="UP001558613">
    <property type="component" value="Unassembled WGS sequence"/>
</dbReference>
<sequence length="145" mass="15703">MISTSDGLSCPLSIITFSERITLRDSSLAPQTHVSFGRSGLGAASRARRVSLASKVIKPASVCTCRLPGENAGRTNNKTHTAHTRGDPAYSAFNHLISLPEESIKKPGEPRVRSTAFEFDSDTQIDQRTDKCYSILLPSARISVL</sequence>
<protein>
    <submittedName>
        <fullName evidence="1">Uncharacterized protein</fullName>
    </submittedName>
</protein>
<gene>
    <name evidence="1" type="ORF">QQF64_021432</name>
</gene>
<keyword evidence="2" id="KW-1185">Reference proteome</keyword>
<accession>A0ABR3LC02</accession>
<evidence type="ECO:0000313" key="2">
    <source>
        <dbReference type="Proteomes" id="UP001558613"/>
    </source>
</evidence>
<organism evidence="1 2">
    <name type="scientific">Cirrhinus molitorella</name>
    <name type="common">mud carp</name>
    <dbReference type="NCBI Taxonomy" id="172907"/>
    <lineage>
        <taxon>Eukaryota</taxon>
        <taxon>Metazoa</taxon>
        <taxon>Chordata</taxon>
        <taxon>Craniata</taxon>
        <taxon>Vertebrata</taxon>
        <taxon>Euteleostomi</taxon>
        <taxon>Actinopterygii</taxon>
        <taxon>Neopterygii</taxon>
        <taxon>Teleostei</taxon>
        <taxon>Ostariophysi</taxon>
        <taxon>Cypriniformes</taxon>
        <taxon>Cyprinidae</taxon>
        <taxon>Labeoninae</taxon>
        <taxon>Labeonini</taxon>
        <taxon>Cirrhinus</taxon>
    </lineage>
</organism>
<proteinExistence type="predicted"/>
<reference evidence="1 2" key="1">
    <citation type="submission" date="2023-09" db="EMBL/GenBank/DDBJ databases">
        <authorList>
            <person name="Wang M."/>
        </authorList>
    </citation>
    <scope>NUCLEOTIDE SEQUENCE [LARGE SCALE GENOMIC DNA]</scope>
    <source>
        <strain evidence="1">GT-2023</strain>
        <tissue evidence="1">Liver</tissue>
    </source>
</reference>
<name>A0ABR3LC02_9TELE</name>
<evidence type="ECO:0000313" key="1">
    <source>
        <dbReference type="EMBL" id="KAL1250427.1"/>
    </source>
</evidence>
<comment type="caution">
    <text evidence="1">The sequence shown here is derived from an EMBL/GenBank/DDBJ whole genome shotgun (WGS) entry which is preliminary data.</text>
</comment>